<reference evidence="1" key="1">
    <citation type="submission" date="2023-03" db="EMBL/GenBank/DDBJ databases">
        <title>Chromosome-level genomes of two armyworms, Mythimna separata and Mythimna loreyi, provide insights into the biosynthesis and reception of sex pheromones.</title>
        <authorList>
            <person name="Zhao H."/>
        </authorList>
    </citation>
    <scope>NUCLEOTIDE SEQUENCE</scope>
    <source>
        <strain evidence="1">BeijingLab</strain>
    </source>
</reference>
<keyword evidence="2" id="KW-1185">Reference proteome</keyword>
<comment type="caution">
    <text evidence="1">The sequence shown here is derived from an EMBL/GenBank/DDBJ whole genome shotgun (WGS) entry which is preliminary data.</text>
</comment>
<dbReference type="Proteomes" id="UP001231649">
    <property type="component" value="Chromosome 10"/>
</dbReference>
<evidence type="ECO:0000313" key="1">
    <source>
        <dbReference type="EMBL" id="KAJ8729565.1"/>
    </source>
</evidence>
<protein>
    <submittedName>
        <fullName evidence="1">Uncharacterized protein</fullName>
    </submittedName>
</protein>
<name>A0ACC2R0J4_9NEOP</name>
<organism evidence="1 2">
    <name type="scientific">Mythimna loreyi</name>
    <dbReference type="NCBI Taxonomy" id="667449"/>
    <lineage>
        <taxon>Eukaryota</taxon>
        <taxon>Metazoa</taxon>
        <taxon>Ecdysozoa</taxon>
        <taxon>Arthropoda</taxon>
        <taxon>Hexapoda</taxon>
        <taxon>Insecta</taxon>
        <taxon>Pterygota</taxon>
        <taxon>Neoptera</taxon>
        <taxon>Endopterygota</taxon>
        <taxon>Lepidoptera</taxon>
        <taxon>Glossata</taxon>
        <taxon>Ditrysia</taxon>
        <taxon>Noctuoidea</taxon>
        <taxon>Noctuidae</taxon>
        <taxon>Noctuinae</taxon>
        <taxon>Hadenini</taxon>
        <taxon>Mythimna</taxon>
    </lineage>
</organism>
<dbReference type="EMBL" id="CM056786">
    <property type="protein sequence ID" value="KAJ8729565.1"/>
    <property type="molecule type" value="Genomic_DNA"/>
</dbReference>
<accession>A0ACC2R0J4</accession>
<evidence type="ECO:0000313" key="2">
    <source>
        <dbReference type="Proteomes" id="UP001231649"/>
    </source>
</evidence>
<proteinExistence type="predicted"/>
<sequence length="153" mass="16040">MRGRRAPERSERARPARLCRWRAAGARKKASRQMRDAARRTAPPPPAPGPREPRRPQRARTRVGSSARGGGVRWRGVCAGAGGAWRARGAGGARAAARAAVARRQAAARVALRSLAARCIAALAISRQGATIADVGDLVGIGSVRQSVVLISA</sequence>
<gene>
    <name evidence="1" type="ORF">PYW08_001146</name>
</gene>